<evidence type="ECO:0000313" key="2">
    <source>
        <dbReference type="Proteomes" id="UP000724584"/>
    </source>
</evidence>
<proteinExistence type="predicted"/>
<evidence type="ECO:0000313" key="1">
    <source>
        <dbReference type="EMBL" id="KAH6641271.1"/>
    </source>
</evidence>
<reference evidence="1 2" key="1">
    <citation type="journal article" date="2021" name="Nat. Commun.">
        <title>Genetic determinants of endophytism in the Arabidopsis root mycobiome.</title>
        <authorList>
            <person name="Mesny F."/>
            <person name="Miyauchi S."/>
            <person name="Thiergart T."/>
            <person name="Pickel B."/>
            <person name="Atanasova L."/>
            <person name="Karlsson M."/>
            <person name="Huettel B."/>
            <person name="Barry K.W."/>
            <person name="Haridas S."/>
            <person name="Chen C."/>
            <person name="Bauer D."/>
            <person name="Andreopoulos W."/>
            <person name="Pangilinan J."/>
            <person name="LaButti K."/>
            <person name="Riley R."/>
            <person name="Lipzen A."/>
            <person name="Clum A."/>
            <person name="Drula E."/>
            <person name="Henrissat B."/>
            <person name="Kohler A."/>
            <person name="Grigoriev I.V."/>
            <person name="Martin F.M."/>
            <person name="Hacquard S."/>
        </authorList>
    </citation>
    <scope>NUCLEOTIDE SEQUENCE [LARGE SCALE GENOMIC DNA]</scope>
    <source>
        <strain evidence="1 2">MPI-SDFR-AT-0079</strain>
    </source>
</reference>
<name>A0ACB7PLM5_9PEZI</name>
<gene>
    <name evidence="1" type="ORF">F5144DRAFT_481706</name>
</gene>
<keyword evidence="2" id="KW-1185">Reference proteome</keyword>
<dbReference type="Proteomes" id="UP000724584">
    <property type="component" value="Unassembled WGS sequence"/>
</dbReference>
<organism evidence="1 2">
    <name type="scientific">Chaetomium tenue</name>
    <dbReference type="NCBI Taxonomy" id="1854479"/>
    <lineage>
        <taxon>Eukaryota</taxon>
        <taxon>Fungi</taxon>
        <taxon>Dikarya</taxon>
        <taxon>Ascomycota</taxon>
        <taxon>Pezizomycotina</taxon>
        <taxon>Sordariomycetes</taxon>
        <taxon>Sordariomycetidae</taxon>
        <taxon>Sordariales</taxon>
        <taxon>Chaetomiaceae</taxon>
        <taxon>Chaetomium</taxon>
    </lineage>
</organism>
<protein>
    <submittedName>
        <fullName evidence="1">Uncharacterized protein</fullName>
    </submittedName>
</protein>
<accession>A0ACB7PLM5</accession>
<dbReference type="EMBL" id="JAGIZQ010000002">
    <property type="protein sequence ID" value="KAH6641271.1"/>
    <property type="molecule type" value="Genomic_DNA"/>
</dbReference>
<sequence length="933" mass="104740">MYDALPSATSIRVLDLLEATANGIRCTMHVVDLDHNPAYTVLSYTTRNPITVHERSLSDPFVLDHLEVDNFKAPFERSVSNPTPSDPAVPEVFAVVDEARREYYEQTPEHAQNMPFERVDDDDSTPFVIEVNGCAVRVGENLVRFLASLGDLRERMSEEALEATELLEARDALRLPIWIDTICVNQNDLDEKAAHVKRARAVFKSARQVFGWVGPSDRLGDLAVEAVNIILDYMHSQALRGGDRLGIALDRPLSEMFTLSSIIEMTAAHWFGLFAFFQRTWFRQAWAAVAVILAQKTYLICGENMLDMALVVRVLSFLDNRGLSSEFCAFGRTFLADETVSDPLRHLTKVIAAVNLKGGQHSSVSKTTALVVEPNDIFTFIRGFHYIRRSDRLRLTSVLSALRDLDAVDPRDKIFAFLSIVDNDLGIVPDYGATVQDVYRTAALAMLEERHLLRLLSQVQDAQNTKIPDLLSWVPDFSARLGRVPFDRGNSKECHFRPCGETLWNYVVRPDGTLPVMAIRVDTVCAATNMDLDPVPQILKVALGSPVRYPDEPLTWSLVKTNEGKSSEQLRPRAVSRVEALWRTLLADNVRAEGYSPAEFAEYLGNGFASWVLRDILEARVAVHALAETKQQWVRGLGLEYLSSKVALWSAMYDGNQIAADSGMVEANFSYYDLTISKLRHRRQDEREQYQLDLHLGIPEPTVGIRHFPTANRLMECVHDRVDELDAEIVPENLCGAYRANARSRLTSEERKSAACFEERMRIATEGRSFFRTWRGRLGLGPKSIGNKPGCKDEVWILEGADVPFILRHEEGDRYRVVGEAYIHGTFRGLNPTVLSREIRSFQGSRTWPSNTIIRLQQHAFNSPAIPIGILRWENARTRLHLKPQQVHPSSRISSEMANGTSRAVPRGSGGSPKEHTEHGAGQSTSYAEGGRS</sequence>
<comment type="caution">
    <text evidence="1">The sequence shown here is derived from an EMBL/GenBank/DDBJ whole genome shotgun (WGS) entry which is preliminary data.</text>
</comment>